<evidence type="ECO:0000256" key="6">
    <source>
        <dbReference type="ARBA" id="ARBA00014679"/>
    </source>
</evidence>
<keyword evidence="20" id="KW-1185">Reference proteome</keyword>
<dbReference type="InterPro" id="IPR002649">
    <property type="entry name" value="tRNA_m1G_MeTrfase_TrmD"/>
</dbReference>
<feature type="domain" description="tRNA methyltransferase TRMD/TRM10-type" evidence="18">
    <location>
        <begin position="8"/>
        <end position="222"/>
    </location>
</feature>
<dbReference type="FunFam" id="3.40.1280.10:FF:000001">
    <property type="entry name" value="tRNA (guanine-N(1)-)-methyltransferase"/>
    <property type="match status" value="1"/>
</dbReference>
<evidence type="ECO:0000313" key="19">
    <source>
        <dbReference type="EMBL" id="RUL82925.1"/>
    </source>
</evidence>
<dbReference type="AlphaFoldDB" id="A0A432MDL2"/>
<dbReference type="OrthoDB" id="9807416at2"/>
<evidence type="ECO:0000259" key="18">
    <source>
        <dbReference type="Pfam" id="PF01746"/>
    </source>
</evidence>
<dbReference type="CDD" id="cd18080">
    <property type="entry name" value="TrmD-like"/>
    <property type="match status" value="1"/>
</dbReference>
<reference evidence="19 20" key="2">
    <citation type="submission" date="2019-01" db="EMBL/GenBank/DDBJ databases">
        <title>Tautonia sociabilis, a novel thermotolerant planctomycete of Isosphaeraceae family, isolated from a 4000 m deep subterranean habitat.</title>
        <authorList>
            <person name="Kovaleva O.L."/>
            <person name="Elcheninov A.G."/>
            <person name="Van Heerden E."/>
            <person name="Toshchakov S.V."/>
            <person name="Novikov A."/>
            <person name="Bonch-Osmolovskaya E.A."/>
            <person name="Kublanov I.V."/>
        </authorList>
    </citation>
    <scope>NUCLEOTIDE SEQUENCE [LARGE SCALE GENOMIC DNA]</scope>
    <source>
        <strain evidence="19 20">GM2012</strain>
    </source>
</reference>
<dbReference type="GO" id="GO:0052906">
    <property type="term" value="F:tRNA (guanine(37)-N1)-methyltransferase activity"/>
    <property type="evidence" value="ECO:0007669"/>
    <property type="project" value="UniProtKB-UniRule"/>
</dbReference>
<keyword evidence="11 15" id="KW-0819">tRNA processing</keyword>
<keyword evidence="9 15" id="KW-0808">Transferase</keyword>
<evidence type="ECO:0000256" key="16">
    <source>
        <dbReference type="PIRSR" id="PIRSR000386-1"/>
    </source>
</evidence>
<dbReference type="GO" id="GO:0002939">
    <property type="term" value="P:tRNA N1-guanine methylation"/>
    <property type="evidence" value="ECO:0007669"/>
    <property type="project" value="TreeGrafter"/>
</dbReference>
<evidence type="ECO:0000256" key="17">
    <source>
        <dbReference type="RuleBase" id="RU003464"/>
    </source>
</evidence>
<comment type="catalytic activity">
    <reaction evidence="14 15 17">
        <text>guanosine(37) in tRNA + S-adenosyl-L-methionine = N(1)-methylguanosine(37) in tRNA + S-adenosyl-L-homocysteine + H(+)</text>
        <dbReference type="Rhea" id="RHEA:36899"/>
        <dbReference type="Rhea" id="RHEA-COMP:10145"/>
        <dbReference type="Rhea" id="RHEA-COMP:10147"/>
        <dbReference type="ChEBI" id="CHEBI:15378"/>
        <dbReference type="ChEBI" id="CHEBI:57856"/>
        <dbReference type="ChEBI" id="CHEBI:59789"/>
        <dbReference type="ChEBI" id="CHEBI:73542"/>
        <dbReference type="ChEBI" id="CHEBI:74269"/>
        <dbReference type="EC" id="2.1.1.228"/>
    </reaction>
</comment>
<dbReference type="Gene3D" id="3.40.1280.10">
    <property type="match status" value="1"/>
</dbReference>
<dbReference type="Gene3D" id="1.10.1270.20">
    <property type="entry name" value="tRNA(m1g37)methyltransferase, domain 2"/>
    <property type="match status" value="1"/>
</dbReference>
<dbReference type="PANTHER" id="PTHR46417:SF1">
    <property type="entry name" value="TRNA (GUANINE-N(1)-)-METHYLTRANSFERASE"/>
    <property type="match status" value="1"/>
</dbReference>
<keyword evidence="10 15" id="KW-0949">S-adenosyl-L-methionine</keyword>
<dbReference type="PANTHER" id="PTHR46417">
    <property type="entry name" value="TRNA (GUANINE-N(1)-)-METHYLTRANSFERASE"/>
    <property type="match status" value="1"/>
</dbReference>
<dbReference type="NCBIfam" id="NF000648">
    <property type="entry name" value="PRK00026.1"/>
    <property type="match status" value="1"/>
</dbReference>
<evidence type="ECO:0000256" key="8">
    <source>
        <dbReference type="ARBA" id="ARBA00022603"/>
    </source>
</evidence>
<keyword evidence="8 15" id="KW-0489">Methyltransferase</keyword>
<evidence type="ECO:0000256" key="11">
    <source>
        <dbReference type="ARBA" id="ARBA00022694"/>
    </source>
</evidence>
<comment type="caution">
    <text evidence="19">The sequence shown here is derived from an EMBL/GenBank/DDBJ whole genome shotgun (WGS) entry which is preliminary data.</text>
</comment>
<name>A0A432MDL2_9BACT</name>
<dbReference type="EC" id="2.1.1.228" evidence="5 15"/>
<proteinExistence type="inferred from homology"/>
<evidence type="ECO:0000256" key="14">
    <source>
        <dbReference type="ARBA" id="ARBA00047783"/>
    </source>
</evidence>
<protein>
    <recommendedName>
        <fullName evidence="6 15">tRNA (guanine-N(1)-)-methyltransferase</fullName>
        <ecNumber evidence="5 15">2.1.1.228</ecNumber>
    </recommendedName>
    <alternativeName>
        <fullName evidence="12 15">M1G-methyltransferase</fullName>
    </alternativeName>
    <alternativeName>
        <fullName evidence="13 15">tRNA [GM37] methyltransferase</fullName>
    </alternativeName>
</protein>
<accession>A0A432MDL2</accession>
<dbReference type="InterPro" id="IPR029026">
    <property type="entry name" value="tRNA_m1G_MTases_N"/>
</dbReference>
<sequence length="228" mass="25195">MPPPPPPLRFDVLTLFPGLFEGFLSESILKRAIRRGLIGVNLWDIRRWALDKHRSVDDTPFGGGPGMLMMAPPVVSAVEAVQASFGDRPGRLIAMTPAGRRLDQAFVEELAREPRIVLLCGRYEGFDQRIFDILRPEPLSIGDYVLSGGEVPAMAVIDAVMRLVPGVLGDDQSAIDESFGPDGGLEYPQYTRPRSYRGLDVPEVLLSGDHAAIARWRRQHRRTAGPSR</sequence>
<dbReference type="SUPFAM" id="SSF75217">
    <property type="entry name" value="alpha/beta knot"/>
    <property type="match status" value="1"/>
</dbReference>
<keyword evidence="7 15" id="KW-0963">Cytoplasm</keyword>
<evidence type="ECO:0000256" key="13">
    <source>
        <dbReference type="ARBA" id="ARBA00033392"/>
    </source>
</evidence>
<reference evidence="19 20" key="1">
    <citation type="submission" date="2018-12" db="EMBL/GenBank/DDBJ databases">
        <authorList>
            <person name="Toschakov S.V."/>
        </authorList>
    </citation>
    <scope>NUCLEOTIDE SEQUENCE [LARGE SCALE GENOMIC DNA]</scope>
    <source>
        <strain evidence="19 20">GM2012</strain>
    </source>
</reference>
<organism evidence="19 20">
    <name type="scientific">Tautonia sociabilis</name>
    <dbReference type="NCBI Taxonomy" id="2080755"/>
    <lineage>
        <taxon>Bacteria</taxon>
        <taxon>Pseudomonadati</taxon>
        <taxon>Planctomycetota</taxon>
        <taxon>Planctomycetia</taxon>
        <taxon>Isosphaerales</taxon>
        <taxon>Isosphaeraceae</taxon>
        <taxon>Tautonia</taxon>
    </lineage>
</organism>
<evidence type="ECO:0000256" key="1">
    <source>
        <dbReference type="ARBA" id="ARBA00002634"/>
    </source>
</evidence>
<evidence type="ECO:0000256" key="10">
    <source>
        <dbReference type="ARBA" id="ARBA00022691"/>
    </source>
</evidence>
<evidence type="ECO:0000256" key="2">
    <source>
        <dbReference type="ARBA" id="ARBA00004496"/>
    </source>
</evidence>
<comment type="subunit">
    <text evidence="4 15 17">Homodimer.</text>
</comment>
<evidence type="ECO:0000256" key="9">
    <source>
        <dbReference type="ARBA" id="ARBA00022679"/>
    </source>
</evidence>
<dbReference type="EMBL" id="RYZH01000067">
    <property type="protein sequence ID" value="RUL82925.1"/>
    <property type="molecule type" value="Genomic_DNA"/>
</dbReference>
<comment type="subcellular location">
    <subcellularLocation>
        <location evidence="2 15 17">Cytoplasm</location>
    </subcellularLocation>
</comment>
<evidence type="ECO:0000256" key="7">
    <source>
        <dbReference type="ARBA" id="ARBA00022490"/>
    </source>
</evidence>
<dbReference type="InterPro" id="IPR029028">
    <property type="entry name" value="Alpha/beta_knot_MTases"/>
</dbReference>
<dbReference type="Pfam" id="PF01746">
    <property type="entry name" value="tRNA_m1G_MT"/>
    <property type="match status" value="1"/>
</dbReference>
<feature type="binding site" evidence="15 16">
    <location>
        <position position="121"/>
    </location>
    <ligand>
        <name>S-adenosyl-L-methionine</name>
        <dbReference type="ChEBI" id="CHEBI:59789"/>
    </ligand>
</feature>
<evidence type="ECO:0000256" key="12">
    <source>
        <dbReference type="ARBA" id="ARBA00029736"/>
    </source>
</evidence>
<dbReference type="Proteomes" id="UP000280296">
    <property type="component" value="Unassembled WGS sequence"/>
</dbReference>
<evidence type="ECO:0000256" key="5">
    <source>
        <dbReference type="ARBA" id="ARBA00012807"/>
    </source>
</evidence>
<comment type="similarity">
    <text evidence="3 15 17">Belongs to the RNA methyltransferase TrmD family.</text>
</comment>
<dbReference type="NCBIfam" id="TIGR00088">
    <property type="entry name" value="trmD"/>
    <property type="match status" value="1"/>
</dbReference>
<comment type="function">
    <text evidence="1 15 17">Specifically methylates guanosine-37 in various tRNAs.</text>
</comment>
<dbReference type="InterPro" id="IPR016009">
    <property type="entry name" value="tRNA_MeTrfase_TRMD/TRM10"/>
</dbReference>
<gene>
    <name evidence="15 19" type="primary">trmD</name>
    <name evidence="19" type="ORF">TsocGM_22995</name>
</gene>
<dbReference type="InterPro" id="IPR023148">
    <property type="entry name" value="tRNA_m1G_MeTrfase_C_sf"/>
</dbReference>
<evidence type="ECO:0000313" key="20">
    <source>
        <dbReference type="Proteomes" id="UP000280296"/>
    </source>
</evidence>
<evidence type="ECO:0000256" key="3">
    <source>
        <dbReference type="ARBA" id="ARBA00007630"/>
    </source>
</evidence>
<feature type="binding site" evidence="15 16">
    <location>
        <begin position="141"/>
        <end position="146"/>
    </location>
    <ligand>
        <name>S-adenosyl-L-methionine</name>
        <dbReference type="ChEBI" id="CHEBI:59789"/>
    </ligand>
</feature>
<dbReference type="PIRSF" id="PIRSF000386">
    <property type="entry name" value="tRNA_mtase"/>
    <property type="match status" value="1"/>
</dbReference>
<dbReference type="HAMAP" id="MF_00605">
    <property type="entry name" value="TrmD"/>
    <property type="match status" value="1"/>
</dbReference>
<evidence type="ECO:0000256" key="4">
    <source>
        <dbReference type="ARBA" id="ARBA00011738"/>
    </source>
</evidence>
<dbReference type="GO" id="GO:0005829">
    <property type="term" value="C:cytosol"/>
    <property type="evidence" value="ECO:0007669"/>
    <property type="project" value="TreeGrafter"/>
</dbReference>
<evidence type="ECO:0000256" key="15">
    <source>
        <dbReference type="HAMAP-Rule" id="MF_00605"/>
    </source>
</evidence>